<dbReference type="EMBL" id="GGFM01010000">
    <property type="protein sequence ID" value="MBW30751.1"/>
    <property type="molecule type" value="Transcribed_RNA"/>
</dbReference>
<accession>A0A2M3ZQC8</accession>
<name>A0A2M3ZQC8_9DIPT</name>
<evidence type="ECO:0000313" key="1">
    <source>
        <dbReference type="EMBL" id="MBW30751.1"/>
    </source>
</evidence>
<protein>
    <submittedName>
        <fullName evidence="1">Putative secreted peptide</fullName>
    </submittedName>
</protein>
<proteinExistence type="predicted"/>
<sequence>MLPPLELFSLPPALLVLLLLLLLVLLLLLIELSLCSLACDGGIRKASLSMPVLLDVITGASVPFRLPVVPAAAAAADPPFVLCVVTVVIDCFTLVAPPKRLPFPTFRSPVILPSPIGDRLESFAGVAAMLMAGAVNDDVVVVVVEEG</sequence>
<reference evidence="1" key="1">
    <citation type="submission" date="2018-01" db="EMBL/GenBank/DDBJ databases">
        <title>An insight into the sialome of Amazonian anophelines.</title>
        <authorList>
            <person name="Ribeiro J.M."/>
            <person name="Scarpassa V."/>
            <person name="Calvo E."/>
        </authorList>
    </citation>
    <scope>NUCLEOTIDE SEQUENCE</scope>
    <source>
        <tissue evidence="1">Salivary glands</tissue>
    </source>
</reference>
<dbReference type="AlphaFoldDB" id="A0A2M3ZQC8"/>
<organism evidence="1">
    <name type="scientific">Anopheles braziliensis</name>
    <dbReference type="NCBI Taxonomy" id="58242"/>
    <lineage>
        <taxon>Eukaryota</taxon>
        <taxon>Metazoa</taxon>
        <taxon>Ecdysozoa</taxon>
        <taxon>Arthropoda</taxon>
        <taxon>Hexapoda</taxon>
        <taxon>Insecta</taxon>
        <taxon>Pterygota</taxon>
        <taxon>Neoptera</taxon>
        <taxon>Endopterygota</taxon>
        <taxon>Diptera</taxon>
        <taxon>Nematocera</taxon>
        <taxon>Culicoidea</taxon>
        <taxon>Culicidae</taxon>
        <taxon>Anophelinae</taxon>
        <taxon>Anopheles</taxon>
    </lineage>
</organism>